<dbReference type="Gene3D" id="3.40.50.880">
    <property type="match status" value="1"/>
</dbReference>
<dbReference type="PROSITE" id="PS51276">
    <property type="entry name" value="PEPTIDASE_C56_PFPI"/>
    <property type="match status" value="1"/>
</dbReference>
<keyword evidence="4" id="KW-1185">Reference proteome</keyword>
<dbReference type="NCBIfam" id="TIGR01382">
    <property type="entry name" value="PfpI"/>
    <property type="match status" value="1"/>
</dbReference>
<dbReference type="GO" id="GO:0016740">
    <property type="term" value="F:transferase activity"/>
    <property type="evidence" value="ECO:0007669"/>
    <property type="project" value="UniProtKB-KW"/>
</dbReference>
<gene>
    <name evidence="3" type="ORF">FNB15_14810</name>
</gene>
<dbReference type="Proteomes" id="UP000317496">
    <property type="component" value="Chromosome"/>
</dbReference>
<protein>
    <submittedName>
        <fullName evidence="3">Type 1 glutamine amidotransferase</fullName>
    </submittedName>
</protein>
<dbReference type="AlphaFoldDB" id="A0A516H4B4"/>
<comment type="similarity">
    <text evidence="1">Belongs to the peptidase C56 family.</text>
</comment>
<dbReference type="PANTHER" id="PTHR42733:SF12">
    <property type="entry name" value="PROTEINASE"/>
    <property type="match status" value="1"/>
</dbReference>
<proteinExistence type="inferred from homology"/>
<organism evidence="3 4">
    <name type="scientific">Ferrovibrio terrae</name>
    <dbReference type="NCBI Taxonomy" id="2594003"/>
    <lineage>
        <taxon>Bacteria</taxon>
        <taxon>Pseudomonadati</taxon>
        <taxon>Pseudomonadota</taxon>
        <taxon>Alphaproteobacteria</taxon>
        <taxon>Rhodospirillales</taxon>
        <taxon>Rhodospirillaceae</taxon>
        <taxon>Ferrovibrio</taxon>
    </lineage>
</organism>
<accession>A0A516H4B4</accession>
<dbReference type="PANTHER" id="PTHR42733">
    <property type="entry name" value="DJ-1 PROTEIN"/>
    <property type="match status" value="1"/>
</dbReference>
<evidence type="ECO:0000256" key="1">
    <source>
        <dbReference type="ARBA" id="ARBA00008542"/>
    </source>
</evidence>
<evidence type="ECO:0000313" key="3">
    <source>
        <dbReference type="EMBL" id="QDO98470.1"/>
    </source>
</evidence>
<dbReference type="EMBL" id="CP041636">
    <property type="protein sequence ID" value="QDO98470.1"/>
    <property type="molecule type" value="Genomic_DNA"/>
</dbReference>
<dbReference type="InterPro" id="IPR002818">
    <property type="entry name" value="DJ-1/PfpI"/>
</dbReference>
<dbReference type="CDD" id="cd03134">
    <property type="entry name" value="GATase1_PfpI_like"/>
    <property type="match status" value="1"/>
</dbReference>
<feature type="domain" description="DJ-1/PfpI" evidence="2">
    <location>
        <begin position="8"/>
        <end position="175"/>
    </location>
</feature>
<dbReference type="OrthoDB" id="9792284at2"/>
<reference evidence="3 4" key="1">
    <citation type="submission" date="2019-07" db="EMBL/GenBank/DDBJ databases">
        <title>Genome sequencing for Ferrovibrio sp. K5.</title>
        <authorList>
            <person name="Park S.-J."/>
        </authorList>
    </citation>
    <scope>NUCLEOTIDE SEQUENCE [LARGE SCALE GENOMIC DNA]</scope>
    <source>
        <strain evidence="3 4">K5</strain>
    </source>
</reference>
<dbReference type="RefSeq" id="WP_144069451.1">
    <property type="nucleotide sequence ID" value="NZ_CP041636.1"/>
</dbReference>
<dbReference type="KEGG" id="fer:FNB15_14810"/>
<dbReference type="SUPFAM" id="SSF52317">
    <property type="entry name" value="Class I glutamine amidotransferase-like"/>
    <property type="match status" value="1"/>
</dbReference>
<dbReference type="InterPro" id="IPR006286">
    <property type="entry name" value="C56_PfpI-like"/>
</dbReference>
<keyword evidence="3" id="KW-0808">Transferase</keyword>
<dbReference type="Pfam" id="PF01965">
    <property type="entry name" value="DJ-1_PfpI"/>
    <property type="match status" value="1"/>
</dbReference>
<name>A0A516H4B4_9PROT</name>
<evidence type="ECO:0000313" key="4">
    <source>
        <dbReference type="Proteomes" id="UP000317496"/>
    </source>
</evidence>
<dbReference type="InterPro" id="IPR029062">
    <property type="entry name" value="Class_I_gatase-like"/>
</dbReference>
<keyword evidence="3" id="KW-0315">Glutamine amidotransferase</keyword>
<evidence type="ECO:0000259" key="2">
    <source>
        <dbReference type="Pfam" id="PF01965"/>
    </source>
</evidence>
<sequence length="185" mass="20190">MTDIKKSRILIIATDGFEQSELIVPRDKLRKTGAEVHIASPTGRAIRGWKGADWGESVDVDLKISEARPDQYDALVIPGGQINPDKLRVDTDAMGVVKTFLKDGKVVAAICHGPWLLVEADAVRGRAVTSYKSIRTDLVNAGGKWVDKEVVADKGIVTSRSPDDLDAFCSKIVEELEEGRHKRAA</sequence>